<keyword evidence="4" id="KW-0479">Metal-binding</keyword>
<organism evidence="13 14">
    <name type="scientific">Hepatospora eriocheir</name>
    <dbReference type="NCBI Taxonomy" id="1081669"/>
    <lineage>
        <taxon>Eukaryota</taxon>
        <taxon>Fungi</taxon>
        <taxon>Fungi incertae sedis</taxon>
        <taxon>Microsporidia</taxon>
        <taxon>Hepatosporidae</taxon>
        <taxon>Hepatospora</taxon>
    </lineage>
</organism>
<keyword evidence="8" id="KW-1278">Translocase</keyword>
<keyword evidence="14" id="KW-1185">Reference proteome</keyword>
<sequence length="967" mass="111187">MKQDKREMVERYNYRPIHLHIYIMILILIPISIKTSFNRELTVLILFASFLMKLSTYWNIKSLLIQCYSYNINGEYLFYQDTLCRLVKIKEGFKFIFNNNIYLLISGKIEKLKFYECTSNEIINLKIKHDKYDIYPNNKIIIKRDSFFELLFKQCISPMFCFQIFTSILQIFDDYFYQPLLGIFFNIVTEIMMTVNKMVTVKMMGQYKKTASRKFKLLYFGNDYRNIKKLNVSQEKLKTGDIIEIKEGIIPCDLIIKSGSCVVNESILSGESVPIIKNSILMDVSINKNNILYSGTEIETVTENLVCYVKNTGYYTEQGKLLNTIIKSEDITYDKEALKFVIIMSIIGLINSLLLPFFSKKKGYQLLLDMIILFTNSIPIELPIEMGISLQSAVKECLSKKIYCTESYRIGLAGKLDVCCFDKTGTLTNSDVEINSIIYDTEYTNKILSFCNSLIFNSDLEKLTVDDLKGDILDKTIALHLNKLKQLFEYEVIKNYGFSSELKRQTVVVKENDKYLIGVKGAPEVIIKHLKEIPHCYEDYKEYARRGYRIISIAHKVVESFDKSPFDYELIEDLIFDGFILFNSSLKPYAKEMCKILRNSKHKVVMITGDNKLTAMNIAEKLRMKPVGVEGENINEILKSDTFMKFNVFARASPNQKELIIRKYKELNKCVMMVGDGSNDISALKISDVGVSIIDGDQTKNNESTDLNNNLIIYSSPFTVKSNSLKSIIEIIQQGRLSAITTLQMYKIIALNSLISVFITGIIDLYDVRFTEKQSVAMGLLNTIAFNSISRGKVLKYISKGRVITSIFTKYVINSIVSQSLLHLIVFLSLLFYFNRNSNSIVINNLDVLSNFNKEIKKENVDGKDLVLNNLLFLLNIFQVISIYTFNYIGAPFRENLFENNILFLTLLGLISVGVCGIFNVIPDINQLLSLTDLRGFKGVLLGLSFILLIVTYFIEYFNSKYFMIKK</sequence>
<dbReference type="Gene3D" id="2.70.150.10">
    <property type="entry name" value="Calcium-transporting ATPase, cytoplasmic transduction domain A"/>
    <property type="match status" value="1"/>
</dbReference>
<feature type="transmembrane region" description="Helical" evidence="11">
    <location>
        <begin position="902"/>
        <end position="922"/>
    </location>
</feature>
<keyword evidence="3 11" id="KW-0812">Transmembrane</keyword>
<keyword evidence="9 11" id="KW-1133">Transmembrane helix</keyword>
<dbReference type="SFLD" id="SFLDF00027">
    <property type="entry name" value="p-type_atpase"/>
    <property type="match status" value="1"/>
</dbReference>
<dbReference type="GO" id="GO:0015662">
    <property type="term" value="F:P-type ion transporter activity"/>
    <property type="evidence" value="ECO:0007669"/>
    <property type="project" value="TreeGrafter"/>
</dbReference>
<dbReference type="InterPro" id="IPR023298">
    <property type="entry name" value="ATPase_P-typ_TM_dom_sf"/>
</dbReference>
<feature type="transmembrane region" description="Helical" evidence="11">
    <location>
        <begin position="811"/>
        <end position="834"/>
    </location>
</feature>
<proteinExistence type="inferred from homology"/>
<feature type="transmembrane region" description="Helical" evidence="11">
    <location>
        <begin position="337"/>
        <end position="358"/>
    </location>
</feature>
<dbReference type="VEuPathDB" id="MicrosporidiaDB:HERIO_543"/>
<dbReference type="AlphaFoldDB" id="A0A1X0QD40"/>
<dbReference type="InterPro" id="IPR006544">
    <property type="entry name" value="P-type_TPase_V"/>
</dbReference>
<feature type="domain" description="P-type ATPase A" evidence="12">
    <location>
        <begin position="225"/>
        <end position="323"/>
    </location>
</feature>
<feature type="transmembrane region" description="Helical" evidence="11">
    <location>
        <begin position="43"/>
        <end position="60"/>
    </location>
</feature>
<dbReference type="InterPro" id="IPR018303">
    <property type="entry name" value="ATPase_P-typ_P_site"/>
</dbReference>
<dbReference type="GO" id="GO:0016887">
    <property type="term" value="F:ATP hydrolysis activity"/>
    <property type="evidence" value="ECO:0007669"/>
    <property type="project" value="InterPro"/>
</dbReference>
<dbReference type="SUPFAM" id="SSF81653">
    <property type="entry name" value="Calcium ATPase, transduction domain A"/>
    <property type="match status" value="1"/>
</dbReference>
<dbReference type="Pfam" id="PF00702">
    <property type="entry name" value="Hydrolase"/>
    <property type="match status" value="1"/>
</dbReference>
<dbReference type="PRINTS" id="PR00120">
    <property type="entry name" value="HATPASE"/>
</dbReference>
<dbReference type="VEuPathDB" id="MicrosporidiaDB:A0H76_924"/>
<name>A0A1X0QD40_9MICR</name>
<feature type="transmembrane region" description="Helical" evidence="11">
    <location>
        <begin position="175"/>
        <end position="195"/>
    </location>
</feature>
<dbReference type="Gene3D" id="1.20.1110.10">
    <property type="entry name" value="Calcium-transporting ATPase, transmembrane domain"/>
    <property type="match status" value="1"/>
</dbReference>
<evidence type="ECO:0000256" key="8">
    <source>
        <dbReference type="ARBA" id="ARBA00022967"/>
    </source>
</evidence>
<dbReference type="EMBL" id="LVKB01000017">
    <property type="protein sequence ID" value="ORD97585.1"/>
    <property type="molecule type" value="Genomic_DNA"/>
</dbReference>
<evidence type="ECO:0000259" key="12">
    <source>
        <dbReference type="Pfam" id="PF00122"/>
    </source>
</evidence>
<dbReference type="SFLD" id="SFLDG00002">
    <property type="entry name" value="C1.7:_P-type_atpase_like"/>
    <property type="match status" value="1"/>
</dbReference>
<dbReference type="GO" id="GO:0005524">
    <property type="term" value="F:ATP binding"/>
    <property type="evidence" value="ECO:0007669"/>
    <property type="project" value="UniProtKB-KW"/>
</dbReference>
<gene>
    <name evidence="13" type="primary">AT131</name>
    <name evidence="13" type="ORF">HERIO_543</name>
</gene>
<comment type="similarity">
    <text evidence="2">Belongs to the cation transport ATPase (P-type) (TC 3.A.3) family. Type V subfamily.</text>
</comment>
<dbReference type="PANTHER" id="PTHR45630:SF7">
    <property type="entry name" value="ENDOPLASMIC RETICULUM TRANSMEMBRANE HELIX TRANSLOCASE"/>
    <property type="match status" value="1"/>
</dbReference>
<dbReference type="NCBIfam" id="TIGR01494">
    <property type="entry name" value="ATPase_P-type"/>
    <property type="match status" value="1"/>
</dbReference>
<evidence type="ECO:0000256" key="4">
    <source>
        <dbReference type="ARBA" id="ARBA00022723"/>
    </source>
</evidence>
<reference evidence="13 14" key="1">
    <citation type="journal article" date="2017" name="Environ. Microbiol.">
        <title>Decay of the glycolytic pathway and adaptation to intranuclear parasitism within Enterocytozoonidae microsporidia.</title>
        <authorList>
            <person name="Wiredu Boakye D."/>
            <person name="Jaroenlak P."/>
            <person name="Prachumwat A."/>
            <person name="Williams T.A."/>
            <person name="Bateman K.S."/>
            <person name="Itsathitphaisarn O."/>
            <person name="Sritunyalucksana K."/>
            <person name="Paszkiewicz K.H."/>
            <person name="Moore K.A."/>
            <person name="Stentiford G.D."/>
            <person name="Williams B.A."/>
        </authorList>
    </citation>
    <scope>NUCLEOTIDE SEQUENCE [LARGE SCALE GENOMIC DNA]</scope>
    <source>
        <strain evidence="13 14">GB1</strain>
    </source>
</reference>
<accession>A0A1X0QD40</accession>
<keyword evidence="7" id="KW-0460">Magnesium</keyword>
<dbReference type="InterPro" id="IPR023214">
    <property type="entry name" value="HAD_sf"/>
</dbReference>
<dbReference type="InterPro" id="IPR008250">
    <property type="entry name" value="ATPase_P-typ_transduc_dom_A_sf"/>
</dbReference>
<dbReference type="Gene3D" id="3.40.50.1000">
    <property type="entry name" value="HAD superfamily/HAD-like"/>
    <property type="match status" value="2"/>
</dbReference>
<dbReference type="SUPFAM" id="SSF81660">
    <property type="entry name" value="Metal cation-transporting ATPase, ATP-binding domain N"/>
    <property type="match status" value="1"/>
</dbReference>
<dbReference type="SUPFAM" id="SSF56784">
    <property type="entry name" value="HAD-like"/>
    <property type="match status" value="1"/>
</dbReference>
<evidence type="ECO:0000256" key="3">
    <source>
        <dbReference type="ARBA" id="ARBA00022692"/>
    </source>
</evidence>
<dbReference type="InterPro" id="IPR059000">
    <property type="entry name" value="ATPase_P-type_domA"/>
</dbReference>
<evidence type="ECO:0000313" key="14">
    <source>
        <dbReference type="Proteomes" id="UP000192356"/>
    </source>
</evidence>
<dbReference type="InterPro" id="IPR001757">
    <property type="entry name" value="P_typ_ATPase"/>
</dbReference>
<dbReference type="InterPro" id="IPR023299">
    <property type="entry name" value="ATPase_P-typ_cyto_dom_N"/>
</dbReference>
<feature type="transmembrane region" description="Helical" evidence="11">
    <location>
        <begin position="150"/>
        <end position="169"/>
    </location>
</feature>
<evidence type="ECO:0000256" key="10">
    <source>
        <dbReference type="ARBA" id="ARBA00023136"/>
    </source>
</evidence>
<keyword evidence="5" id="KW-0547">Nucleotide-binding</keyword>
<dbReference type="GO" id="GO:0019829">
    <property type="term" value="F:ATPase-coupled monoatomic cation transmembrane transporter activity"/>
    <property type="evidence" value="ECO:0007669"/>
    <property type="project" value="TreeGrafter"/>
</dbReference>
<evidence type="ECO:0000313" key="13">
    <source>
        <dbReference type="EMBL" id="ORD97585.1"/>
    </source>
</evidence>
<dbReference type="Gene3D" id="3.40.1110.10">
    <property type="entry name" value="Calcium-transporting ATPase, cytoplasmic domain N"/>
    <property type="match status" value="2"/>
</dbReference>
<dbReference type="SUPFAM" id="SSF81665">
    <property type="entry name" value="Calcium ATPase, transmembrane domain M"/>
    <property type="match status" value="1"/>
</dbReference>
<keyword evidence="6" id="KW-0067">ATP-binding</keyword>
<dbReference type="PANTHER" id="PTHR45630">
    <property type="entry name" value="CATION-TRANSPORTING ATPASE-RELATED"/>
    <property type="match status" value="1"/>
</dbReference>
<feature type="transmembrane region" description="Helical" evidence="11">
    <location>
        <begin position="937"/>
        <end position="958"/>
    </location>
</feature>
<dbReference type="Proteomes" id="UP000192356">
    <property type="component" value="Unassembled WGS sequence"/>
</dbReference>
<feature type="transmembrane region" description="Helical" evidence="11">
    <location>
        <begin position="745"/>
        <end position="763"/>
    </location>
</feature>
<feature type="transmembrane region" description="Helical" evidence="11">
    <location>
        <begin position="871"/>
        <end position="890"/>
    </location>
</feature>
<evidence type="ECO:0000256" key="5">
    <source>
        <dbReference type="ARBA" id="ARBA00022741"/>
    </source>
</evidence>
<evidence type="ECO:0000256" key="1">
    <source>
        <dbReference type="ARBA" id="ARBA00004141"/>
    </source>
</evidence>
<comment type="caution">
    <text evidence="13">The sequence shown here is derived from an EMBL/GenBank/DDBJ whole genome shotgun (WGS) entry which is preliminary data.</text>
</comment>
<dbReference type="GO" id="GO:0005789">
    <property type="term" value="C:endoplasmic reticulum membrane"/>
    <property type="evidence" value="ECO:0007669"/>
    <property type="project" value="TreeGrafter"/>
</dbReference>
<keyword evidence="10 11" id="KW-0472">Membrane</keyword>
<evidence type="ECO:0000256" key="2">
    <source>
        <dbReference type="ARBA" id="ARBA00006000"/>
    </source>
</evidence>
<dbReference type="GO" id="GO:0006874">
    <property type="term" value="P:intracellular calcium ion homeostasis"/>
    <property type="evidence" value="ECO:0007669"/>
    <property type="project" value="TreeGrafter"/>
</dbReference>
<dbReference type="PRINTS" id="PR00119">
    <property type="entry name" value="CATATPASE"/>
</dbReference>
<comment type="subcellular location">
    <subcellularLocation>
        <location evidence="1">Membrane</location>
        <topology evidence="1">Multi-pass membrane protein</topology>
    </subcellularLocation>
</comment>
<evidence type="ECO:0000256" key="11">
    <source>
        <dbReference type="SAM" id="Phobius"/>
    </source>
</evidence>
<dbReference type="InterPro" id="IPR044492">
    <property type="entry name" value="P_typ_ATPase_HD_dom"/>
</dbReference>
<dbReference type="PROSITE" id="PS00154">
    <property type="entry name" value="ATPASE_E1_E2"/>
    <property type="match status" value="1"/>
</dbReference>
<dbReference type="Pfam" id="PF00122">
    <property type="entry name" value="E1-E2_ATPase"/>
    <property type="match status" value="1"/>
</dbReference>
<protein>
    <submittedName>
        <fullName evidence="13">AT131</fullName>
    </submittedName>
</protein>
<dbReference type="OrthoDB" id="48943at2759"/>
<dbReference type="InterPro" id="IPR036412">
    <property type="entry name" value="HAD-like_sf"/>
</dbReference>
<evidence type="ECO:0000256" key="7">
    <source>
        <dbReference type="ARBA" id="ARBA00022842"/>
    </source>
</evidence>
<evidence type="ECO:0000256" key="6">
    <source>
        <dbReference type="ARBA" id="ARBA00022840"/>
    </source>
</evidence>
<dbReference type="GO" id="GO:0046872">
    <property type="term" value="F:metal ion binding"/>
    <property type="evidence" value="ECO:0007669"/>
    <property type="project" value="UniProtKB-KW"/>
</dbReference>
<dbReference type="SFLD" id="SFLDS00003">
    <property type="entry name" value="Haloacid_Dehalogenase"/>
    <property type="match status" value="1"/>
</dbReference>
<evidence type="ECO:0000256" key="9">
    <source>
        <dbReference type="ARBA" id="ARBA00022989"/>
    </source>
</evidence>